<reference evidence="7 8" key="1">
    <citation type="submission" date="2017-03" db="EMBL/GenBank/DDBJ databases">
        <title>Genome of strain Rhizobium sp. CNPSo 668.</title>
        <authorList>
            <person name="Ribeiro R."/>
        </authorList>
    </citation>
    <scope>NUCLEOTIDE SEQUENCE [LARGE SCALE GENOMIC DNA]</scope>
    <source>
        <strain evidence="7 8">CNPSo 668</strain>
    </source>
</reference>
<proteinExistence type="inferred from homology"/>
<accession>A0A246DN32</accession>
<comment type="similarity">
    <text evidence="2">Belongs to the bacterial solute-binding protein 1 family.</text>
</comment>
<keyword evidence="4 6" id="KW-0732">Signal</keyword>
<dbReference type="GO" id="GO:0030976">
    <property type="term" value="F:thiamine pyrophosphate binding"/>
    <property type="evidence" value="ECO:0007669"/>
    <property type="project" value="TreeGrafter"/>
</dbReference>
<evidence type="ECO:0000313" key="7">
    <source>
        <dbReference type="EMBL" id="OWO89556.1"/>
    </source>
</evidence>
<dbReference type="Pfam" id="PF13416">
    <property type="entry name" value="SBP_bac_8"/>
    <property type="match status" value="1"/>
</dbReference>
<keyword evidence="3" id="KW-0813">Transport</keyword>
<dbReference type="InterPro" id="IPR006059">
    <property type="entry name" value="SBP"/>
</dbReference>
<dbReference type="PANTHER" id="PTHR30006">
    <property type="entry name" value="THIAMINE-BINDING PERIPLASMIC PROTEIN-RELATED"/>
    <property type="match status" value="1"/>
</dbReference>
<comment type="caution">
    <text evidence="7">The sequence shown here is derived from an EMBL/GenBank/DDBJ whole genome shotgun (WGS) entry which is preliminary data.</text>
</comment>
<dbReference type="InterPro" id="IPR006311">
    <property type="entry name" value="TAT_signal"/>
</dbReference>
<evidence type="ECO:0000313" key="8">
    <source>
        <dbReference type="Proteomes" id="UP000197269"/>
    </source>
</evidence>
<evidence type="ECO:0000256" key="2">
    <source>
        <dbReference type="ARBA" id="ARBA00008520"/>
    </source>
</evidence>
<protein>
    <recommendedName>
        <fullName evidence="9">Spermidine/putrescine ABC transporter substrate-binding protein</fullName>
    </recommendedName>
</protein>
<gene>
    <name evidence="7" type="ORF">B5E41_30200</name>
</gene>
<comment type="subcellular location">
    <subcellularLocation>
        <location evidence="1">Periplasm</location>
    </subcellularLocation>
</comment>
<dbReference type="EMBL" id="MXPU01000041">
    <property type="protein sequence ID" value="OWO89556.1"/>
    <property type="molecule type" value="Genomic_DNA"/>
</dbReference>
<evidence type="ECO:0000256" key="3">
    <source>
        <dbReference type="ARBA" id="ARBA00022448"/>
    </source>
</evidence>
<dbReference type="Gene3D" id="3.40.190.10">
    <property type="entry name" value="Periplasmic binding protein-like II"/>
    <property type="match status" value="2"/>
</dbReference>
<dbReference type="GO" id="GO:0030975">
    <property type="term" value="F:thiamine binding"/>
    <property type="evidence" value="ECO:0007669"/>
    <property type="project" value="TreeGrafter"/>
</dbReference>
<dbReference type="PANTHER" id="PTHR30006:SF3">
    <property type="entry name" value="THIAMINE-BINDING PERIPLASMIC PROTEIN"/>
    <property type="match status" value="1"/>
</dbReference>
<feature type="chain" id="PRO_5013032317" description="Spermidine/putrescine ABC transporter substrate-binding protein" evidence="6">
    <location>
        <begin position="35"/>
        <end position="353"/>
    </location>
</feature>
<dbReference type="AlphaFoldDB" id="A0A246DN32"/>
<dbReference type="Proteomes" id="UP000197269">
    <property type="component" value="Unassembled WGS sequence"/>
</dbReference>
<evidence type="ECO:0000256" key="4">
    <source>
        <dbReference type="ARBA" id="ARBA00022729"/>
    </source>
</evidence>
<sequence>MTKMKHKFTRRSVLGGMCGALAAPLIIRASSAAAASNSVTIATWGGSYGETLAKQVFAPFTSETGIKVNVAPADFAKVKAQLMIGNVEWDIYDSFASEGAFGSKKGFWENLDASLFDSSDLAVPLEEQFASWYVNTAGIGWDPKRFEAGKHPANFAEFFDVNKFPGRRAIRAYAEGTLEAALLGDGVDPKAMYPLDVERALKVLGRIKPSVAAWSTSAQQPITLLQTGEVDFSFTTLNRVKTTNAPGGGAPLAFSLDQNTLYTECLAVLKGAPNKENAMKLIAYFLRPEVQARVLEPLGLMPVSKKAAQMASAEARKWLPDLNNPKNLMTNSAYWAEHNEAVSSRFKEWIQQG</sequence>
<dbReference type="CDD" id="cd13589">
    <property type="entry name" value="PBP2_polyamine_RpCGA009"/>
    <property type="match status" value="1"/>
</dbReference>
<dbReference type="GO" id="GO:0030288">
    <property type="term" value="C:outer membrane-bounded periplasmic space"/>
    <property type="evidence" value="ECO:0007669"/>
    <property type="project" value="TreeGrafter"/>
</dbReference>
<dbReference type="GO" id="GO:0015888">
    <property type="term" value="P:thiamine transport"/>
    <property type="evidence" value="ECO:0007669"/>
    <property type="project" value="TreeGrafter"/>
</dbReference>
<evidence type="ECO:0008006" key="9">
    <source>
        <dbReference type="Google" id="ProtNLM"/>
    </source>
</evidence>
<evidence type="ECO:0000256" key="5">
    <source>
        <dbReference type="ARBA" id="ARBA00022764"/>
    </source>
</evidence>
<evidence type="ECO:0000256" key="1">
    <source>
        <dbReference type="ARBA" id="ARBA00004418"/>
    </source>
</evidence>
<organism evidence="7 8">
    <name type="scientific">Rhizobium esperanzae</name>
    <dbReference type="NCBI Taxonomy" id="1967781"/>
    <lineage>
        <taxon>Bacteria</taxon>
        <taxon>Pseudomonadati</taxon>
        <taxon>Pseudomonadota</taxon>
        <taxon>Alphaproteobacteria</taxon>
        <taxon>Hyphomicrobiales</taxon>
        <taxon>Rhizobiaceae</taxon>
        <taxon>Rhizobium/Agrobacterium group</taxon>
        <taxon>Rhizobium</taxon>
    </lineage>
</organism>
<name>A0A246DN32_9HYPH</name>
<evidence type="ECO:0000256" key="6">
    <source>
        <dbReference type="SAM" id="SignalP"/>
    </source>
</evidence>
<dbReference type="PROSITE" id="PS51318">
    <property type="entry name" value="TAT"/>
    <property type="match status" value="1"/>
</dbReference>
<dbReference type="SUPFAM" id="SSF53850">
    <property type="entry name" value="Periplasmic binding protein-like II"/>
    <property type="match status" value="1"/>
</dbReference>
<keyword evidence="5" id="KW-0574">Periplasm</keyword>
<feature type="signal peptide" evidence="6">
    <location>
        <begin position="1"/>
        <end position="34"/>
    </location>
</feature>